<evidence type="ECO:0000313" key="2">
    <source>
        <dbReference type="EMBL" id="MBB5331767.1"/>
    </source>
</evidence>
<accession>A0A9X0QJR4</accession>
<keyword evidence="1" id="KW-0812">Transmembrane</keyword>
<name>A0A9X0QJR4_9BACT</name>
<feature type="transmembrane region" description="Helical" evidence="1">
    <location>
        <begin position="55"/>
        <end position="74"/>
    </location>
</feature>
<dbReference type="Proteomes" id="UP000535182">
    <property type="component" value="Unassembled WGS sequence"/>
</dbReference>
<gene>
    <name evidence="2" type="ORF">HDF14_005416</name>
</gene>
<keyword evidence="3" id="KW-1185">Reference proteome</keyword>
<evidence type="ECO:0000256" key="1">
    <source>
        <dbReference type="SAM" id="Phobius"/>
    </source>
</evidence>
<keyword evidence="1" id="KW-0472">Membrane</keyword>
<dbReference type="RefSeq" id="WP_183981554.1">
    <property type="nucleotide sequence ID" value="NZ_JACHEB010000018.1"/>
</dbReference>
<keyword evidence="1" id="KW-1133">Transmembrane helix</keyword>
<protein>
    <submittedName>
        <fullName evidence="2">Membrane protein</fullName>
    </submittedName>
</protein>
<dbReference type="Pfam" id="PF08592">
    <property type="entry name" value="Anthrone_oxy"/>
    <property type="match status" value="1"/>
</dbReference>
<comment type="caution">
    <text evidence="2">The sequence shown here is derived from an EMBL/GenBank/DDBJ whole genome shotgun (WGS) entry which is preliminary data.</text>
</comment>
<feature type="transmembrane region" description="Helical" evidence="1">
    <location>
        <begin position="6"/>
        <end position="26"/>
    </location>
</feature>
<evidence type="ECO:0000313" key="3">
    <source>
        <dbReference type="Proteomes" id="UP000535182"/>
    </source>
</evidence>
<feature type="transmembrane region" description="Helical" evidence="1">
    <location>
        <begin position="80"/>
        <end position="103"/>
    </location>
</feature>
<organism evidence="2 3">
    <name type="scientific">Tunturiibacter gelidiferens</name>
    <dbReference type="NCBI Taxonomy" id="3069689"/>
    <lineage>
        <taxon>Bacteria</taxon>
        <taxon>Pseudomonadati</taxon>
        <taxon>Acidobacteriota</taxon>
        <taxon>Terriglobia</taxon>
        <taxon>Terriglobales</taxon>
        <taxon>Acidobacteriaceae</taxon>
        <taxon>Tunturiibacter</taxon>
    </lineage>
</organism>
<dbReference type="AlphaFoldDB" id="A0A9X0QJR4"/>
<dbReference type="InterPro" id="IPR013901">
    <property type="entry name" value="Anthrone_oxy"/>
</dbReference>
<feature type="transmembrane region" description="Helical" evidence="1">
    <location>
        <begin position="124"/>
        <end position="145"/>
    </location>
</feature>
<dbReference type="EMBL" id="JACHEB010000018">
    <property type="protein sequence ID" value="MBB5331767.1"/>
    <property type="molecule type" value="Genomic_DNA"/>
</dbReference>
<proteinExistence type="predicted"/>
<sequence length="147" mass="16567">MEVLNVVAIIVAGLMVGSELAIAAFVHPTLDKLPDDVHQPAASALARVLGKFMPFWYILVFLLTLAEVVIQWHQSGRVPIWIATSAGLWMLASLYSIIALVPINNRIKSTPPPDWKMYRRRWDLLHRWRVVLLTIALAFLIVGFVSK</sequence>
<reference evidence="2 3" key="1">
    <citation type="submission" date="2020-08" db="EMBL/GenBank/DDBJ databases">
        <title>Genomic Encyclopedia of Type Strains, Phase IV (KMG-V): Genome sequencing to study the core and pangenomes of soil and plant-associated prokaryotes.</title>
        <authorList>
            <person name="Whitman W."/>
        </authorList>
    </citation>
    <scope>NUCLEOTIDE SEQUENCE [LARGE SCALE GENOMIC DNA]</scope>
    <source>
        <strain evidence="2 3">X5P2</strain>
    </source>
</reference>